<feature type="short sequence motif" description="DGA/G" evidence="4">
    <location>
        <begin position="178"/>
        <end position="180"/>
    </location>
</feature>
<dbReference type="Gene3D" id="3.40.1090.10">
    <property type="entry name" value="Cytosolic phospholipase A2 catalytic domain"/>
    <property type="match status" value="1"/>
</dbReference>
<name>A0A233V956_FINMA</name>
<evidence type="ECO:0000256" key="2">
    <source>
        <dbReference type="ARBA" id="ARBA00022963"/>
    </source>
</evidence>
<comment type="caution">
    <text evidence="6">The sequence shown here is derived from an EMBL/GenBank/DDBJ whole genome shotgun (WGS) entry which is preliminary data.</text>
</comment>
<sequence>MRGLVLEGGGAKGCYQIGAYKALVEMGIDFDYVVGTSIGAINAAMICQGDWEIAYKLWENISYEDVISLKDNDINSIMEQSLSLDNAKDKLGLAKDFFDNKGFSVEPLNELLSEYIDEKRVRESKMKFGLNTVDVEQRRVLNLFIEDIPQGHLRDYLRASSNLLVFKQEKLDGKKLIDGGYMENNPYKMIDDVCDEIVLVSLKPYLLTNKLKKNPKYTIIKTWDRDFPKVLEFEKEKMRYGLKLGYDDTMKVYADLKKENL</sequence>
<dbReference type="EMBL" id="NDYC01000007">
    <property type="protein sequence ID" value="OXZ28907.1"/>
    <property type="molecule type" value="Genomic_DNA"/>
</dbReference>
<evidence type="ECO:0000256" key="3">
    <source>
        <dbReference type="ARBA" id="ARBA00023098"/>
    </source>
</evidence>
<dbReference type="InterPro" id="IPR050301">
    <property type="entry name" value="NTE"/>
</dbReference>
<dbReference type="SUPFAM" id="SSF52151">
    <property type="entry name" value="FabD/lysophospholipase-like"/>
    <property type="match status" value="1"/>
</dbReference>
<gene>
    <name evidence="6" type="ORF">B9N49_01260</name>
</gene>
<reference evidence="7" key="1">
    <citation type="submission" date="2017-04" db="EMBL/GenBank/DDBJ databases">
        <title>Finegoldia magna isolated from orthopedic joint implant-associated infections.</title>
        <authorList>
            <person name="Bjorklund S."/>
            <person name="Bruggemann H."/>
            <person name="Jensen A."/>
            <person name="Hellmark B."/>
            <person name="Soderquist B."/>
        </authorList>
    </citation>
    <scope>NUCLEOTIDE SEQUENCE [LARGE SCALE GENOMIC DNA]</scope>
    <source>
        <strain evidence="7">CCUG 54800</strain>
    </source>
</reference>
<feature type="short sequence motif" description="GXGXXG" evidence="4">
    <location>
        <begin position="8"/>
        <end position="13"/>
    </location>
</feature>
<dbReference type="Proteomes" id="UP000215413">
    <property type="component" value="Unassembled WGS sequence"/>
</dbReference>
<dbReference type="Pfam" id="PF01734">
    <property type="entry name" value="Patatin"/>
    <property type="match status" value="1"/>
</dbReference>
<dbReference type="InterPro" id="IPR016035">
    <property type="entry name" value="Acyl_Trfase/lysoPLipase"/>
</dbReference>
<dbReference type="GO" id="GO:0016042">
    <property type="term" value="P:lipid catabolic process"/>
    <property type="evidence" value="ECO:0007669"/>
    <property type="project" value="UniProtKB-UniRule"/>
</dbReference>
<dbReference type="PROSITE" id="PS51635">
    <property type="entry name" value="PNPLA"/>
    <property type="match status" value="1"/>
</dbReference>
<evidence type="ECO:0000313" key="6">
    <source>
        <dbReference type="EMBL" id="OXZ28907.1"/>
    </source>
</evidence>
<evidence type="ECO:0000313" key="7">
    <source>
        <dbReference type="Proteomes" id="UP000215413"/>
    </source>
</evidence>
<feature type="active site" description="Nucleophile" evidence="4">
    <location>
        <position position="37"/>
    </location>
</feature>
<protein>
    <submittedName>
        <fullName evidence="6">Phospholipase</fullName>
    </submittedName>
</protein>
<keyword evidence="1 4" id="KW-0378">Hydrolase</keyword>
<feature type="active site" description="Proton acceptor" evidence="4">
    <location>
        <position position="178"/>
    </location>
</feature>
<feature type="short sequence motif" description="GXSXG" evidence="4">
    <location>
        <begin position="35"/>
        <end position="39"/>
    </location>
</feature>
<evidence type="ECO:0000256" key="1">
    <source>
        <dbReference type="ARBA" id="ARBA00022801"/>
    </source>
</evidence>
<dbReference type="AlphaFoldDB" id="A0A233V956"/>
<keyword evidence="2 4" id="KW-0442">Lipid degradation</keyword>
<dbReference type="CDD" id="cd07209">
    <property type="entry name" value="Pat_hypo_Ecoli_Z1214_like"/>
    <property type="match status" value="1"/>
</dbReference>
<evidence type="ECO:0000256" key="4">
    <source>
        <dbReference type="PROSITE-ProRule" id="PRU01161"/>
    </source>
</evidence>
<accession>A0A233V956</accession>
<dbReference type="GO" id="GO:0016787">
    <property type="term" value="F:hydrolase activity"/>
    <property type="evidence" value="ECO:0007669"/>
    <property type="project" value="UniProtKB-UniRule"/>
</dbReference>
<feature type="domain" description="PNPLA" evidence="5">
    <location>
        <begin position="4"/>
        <end position="191"/>
    </location>
</feature>
<dbReference type="InterPro" id="IPR002641">
    <property type="entry name" value="PNPLA_dom"/>
</dbReference>
<keyword evidence="3 4" id="KW-0443">Lipid metabolism</keyword>
<dbReference type="RefSeq" id="WP_094205186.1">
    <property type="nucleotide sequence ID" value="NZ_NDYC01000007.1"/>
</dbReference>
<dbReference type="PANTHER" id="PTHR14226:SF29">
    <property type="entry name" value="NEUROPATHY TARGET ESTERASE SWS"/>
    <property type="match status" value="1"/>
</dbReference>
<proteinExistence type="predicted"/>
<dbReference type="PANTHER" id="PTHR14226">
    <property type="entry name" value="NEUROPATHY TARGET ESTERASE/SWISS CHEESE D.MELANOGASTER"/>
    <property type="match status" value="1"/>
</dbReference>
<organism evidence="6 7">
    <name type="scientific">Finegoldia magna</name>
    <name type="common">Peptostreptococcus magnus</name>
    <dbReference type="NCBI Taxonomy" id="1260"/>
    <lineage>
        <taxon>Bacteria</taxon>
        <taxon>Bacillati</taxon>
        <taxon>Bacillota</taxon>
        <taxon>Tissierellia</taxon>
        <taxon>Tissierellales</taxon>
        <taxon>Peptoniphilaceae</taxon>
        <taxon>Finegoldia</taxon>
    </lineage>
</organism>
<evidence type="ECO:0000259" key="5">
    <source>
        <dbReference type="PROSITE" id="PS51635"/>
    </source>
</evidence>